<comment type="similarity">
    <text evidence="1">Belongs to the AHA1 family.</text>
</comment>
<dbReference type="CDD" id="cd07814">
    <property type="entry name" value="SRPBCC_CalC_Aha1-like"/>
    <property type="match status" value="1"/>
</dbReference>
<dbReference type="InterPro" id="IPR013538">
    <property type="entry name" value="ASHA1/2-like_C"/>
</dbReference>
<evidence type="ECO:0000256" key="1">
    <source>
        <dbReference type="ARBA" id="ARBA00006817"/>
    </source>
</evidence>
<feature type="domain" description="Activator of Hsp90 ATPase homologue 1/2-like C-terminal" evidence="2">
    <location>
        <begin position="14"/>
        <end position="142"/>
    </location>
</feature>
<dbReference type="Gene3D" id="3.30.530.20">
    <property type="match status" value="1"/>
</dbReference>
<accession>A0ABW1DAE5</accession>
<organism evidence="3 4">
    <name type="scientific">Nonomuraea insulae</name>
    <dbReference type="NCBI Taxonomy" id="1616787"/>
    <lineage>
        <taxon>Bacteria</taxon>
        <taxon>Bacillati</taxon>
        <taxon>Actinomycetota</taxon>
        <taxon>Actinomycetes</taxon>
        <taxon>Streptosporangiales</taxon>
        <taxon>Streptosporangiaceae</taxon>
        <taxon>Nonomuraea</taxon>
    </lineage>
</organism>
<evidence type="ECO:0000259" key="2">
    <source>
        <dbReference type="Pfam" id="PF08327"/>
    </source>
</evidence>
<keyword evidence="4" id="KW-1185">Reference proteome</keyword>
<proteinExistence type="inferred from homology"/>
<reference evidence="4" key="1">
    <citation type="journal article" date="2019" name="Int. J. Syst. Evol. Microbiol.">
        <title>The Global Catalogue of Microorganisms (GCM) 10K type strain sequencing project: providing services to taxonomists for standard genome sequencing and annotation.</title>
        <authorList>
            <consortium name="The Broad Institute Genomics Platform"/>
            <consortium name="The Broad Institute Genome Sequencing Center for Infectious Disease"/>
            <person name="Wu L."/>
            <person name="Ma J."/>
        </authorList>
    </citation>
    <scope>NUCLEOTIDE SEQUENCE [LARGE SCALE GENOMIC DNA]</scope>
    <source>
        <strain evidence="4">CCUG 53903</strain>
    </source>
</reference>
<dbReference type="InterPro" id="IPR023393">
    <property type="entry name" value="START-like_dom_sf"/>
</dbReference>
<comment type="caution">
    <text evidence="3">The sequence shown here is derived from an EMBL/GenBank/DDBJ whole genome shotgun (WGS) entry which is preliminary data.</text>
</comment>
<evidence type="ECO:0000313" key="3">
    <source>
        <dbReference type="EMBL" id="MFC5834036.1"/>
    </source>
</evidence>
<evidence type="ECO:0000313" key="4">
    <source>
        <dbReference type="Proteomes" id="UP001596058"/>
    </source>
</evidence>
<name>A0ABW1DAE5_9ACTN</name>
<dbReference type="Pfam" id="PF08327">
    <property type="entry name" value="AHSA1"/>
    <property type="match status" value="1"/>
</dbReference>
<dbReference type="SUPFAM" id="SSF55961">
    <property type="entry name" value="Bet v1-like"/>
    <property type="match status" value="1"/>
</dbReference>
<dbReference type="EMBL" id="JBHSPA010000108">
    <property type="protein sequence ID" value="MFC5834036.1"/>
    <property type="molecule type" value="Genomic_DNA"/>
</dbReference>
<dbReference type="RefSeq" id="WP_379523454.1">
    <property type="nucleotide sequence ID" value="NZ_JBHSPA010000108.1"/>
</dbReference>
<gene>
    <name evidence="3" type="ORF">ACFPZ3_60190</name>
</gene>
<protein>
    <submittedName>
        <fullName evidence="3">SRPBCC domain-containing protein</fullName>
    </submittedName>
</protein>
<sequence>MPQTAEYDLIRLYDAPRELVWAAWTEPERFSRWFGPASLATPVGRITLDARAGGRWRVTLVGEEGFEVTMEGAYREVVAPGRLVFTTGDPDHAGDGPASVMTVTLAEADGRTEMRLHCYAVNTDREQAMAGWGEYVDRLGEHVVPSPVQSRSCASASL</sequence>
<dbReference type="Proteomes" id="UP001596058">
    <property type="component" value="Unassembled WGS sequence"/>
</dbReference>